<gene>
    <name evidence="5" type="ORF">PITCH_A1380046</name>
</gene>
<keyword evidence="3" id="KW-0804">Transcription</keyword>
<feature type="domain" description="HTH luxR-type" evidence="4">
    <location>
        <begin position="162"/>
        <end position="227"/>
    </location>
</feature>
<accession>A0A445MSR8</accession>
<dbReference type="PANTHER" id="PTHR44688:SF16">
    <property type="entry name" value="DNA-BINDING TRANSCRIPTIONAL ACTIVATOR DEVR_DOSR"/>
    <property type="match status" value="1"/>
</dbReference>
<organism evidence="5">
    <name type="scientific">uncultured Desulfobacterium sp</name>
    <dbReference type="NCBI Taxonomy" id="201089"/>
    <lineage>
        <taxon>Bacteria</taxon>
        <taxon>Pseudomonadati</taxon>
        <taxon>Thermodesulfobacteriota</taxon>
        <taxon>Desulfobacteria</taxon>
        <taxon>Desulfobacterales</taxon>
        <taxon>Desulfobacteriaceae</taxon>
        <taxon>Desulfobacterium</taxon>
        <taxon>environmental samples</taxon>
    </lineage>
</organism>
<dbReference type="Gene3D" id="1.10.10.10">
    <property type="entry name" value="Winged helix-like DNA-binding domain superfamily/Winged helix DNA-binding domain"/>
    <property type="match status" value="1"/>
</dbReference>
<evidence type="ECO:0000256" key="2">
    <source>
        <dbReference type="ARBA" id="ARBA00023125"/>
    </source>
</evidence>
<dbReference type="SUPFAM" id="SSF46894">
    <property type="entry name" value="C-terminal effector domain of the bipartite response regulators"/>
    <property type="match status" value="1"/>
</dbReference>
<dbReference type="EMBL" id="OJIN01000044">
    <property type="protein sequence ID" value="SPD72498.1"/>
    <property type="molecule type" value="Genomic_DNA"/>
</dbReference>
<evidence type="ECO:0000256" key="3">
    <source>
        <dbReference type="ARBA" id="ARBA00023163"/>
    </source>
</evidence>
<evidence type="ECO:0000259" key="4">
    <source>
        <dbReference type="PROSITE" id="PS50043"/>
    </source>
</evidence>
<sequence>MEPTLESSAKNILPEVNIHIVGRNMLQNQLLLSFLKNEIGADGTYVPTVREASLTGGAENMPTNFLVIDTKDVEIDKLWYEIALWKKEVSGNCYLALFNVEPKLKIEKKAMSMGICGIFYNNTSLHTIAKGVSAVLKGELWYSRESLKRCLLEIRPLLNYNEPHLNTYLTLREVEILTLIASGYGNKAIADHLNISEHTVKTHIYNIYKKLRVSNRLQASLWAAKNLS</sequence>
<keyword evidence="1" id="KW-0805">Transcription regulation</keyword>
<dbReference type="AlphaFoldDB" id="A0A445MSR8"/>
<dbReference type="Pfam" id="PF00196">
    <property type="entry name" value="GerE"/>
    <property type="match status" value="1"/>
</dbReference>
<dbReference type="SMART" id="SM00421">
    <property type="entry name" value="HTH_LUXR"/>
    <property type="match status" value="1"/>
</dbReference>
<dbReference type="Pfam" id="PF21155">
    <property type="entry name" value="VpsT-like_REC"/>
    <property type="match status" value="1"/>
</dbReference>
<dbReference type="PANTHER" id="PTHR44688">
    <property type="entry name" value="DNA-BINDING TRANSCRIPTIONAL ACTIVATOR DEVR_DOSR"/>
    <property type="match status" value="1"/>
</dbReference>
<proteinExistence type="predicted"/>
<evidence type="ECO:0000256" key="1">
    <source>
        <dbReference type="ARBA" id="ARBA00023015"/>
    </source>
</evidence>
<dbReference type="GO" id="GO:0003677">
    <property type="term" value="F:DNA binding"/>
    <property type="evidence" value="ECO:0007669"/>
    <property type="project" value="UniProtKB-KW"/>
</dbReference>
<evidence type="ECO:0000313" key="5">
    <source>
        <dbReference type="EMBL" id="SPD72498.1"/>
    </source>
</evidence>
<dbReference type="PRINTS" id="PR00038">
    <property type="entry name" value="HTHLUXR"/>
</dbReference>
<dbReference type="InterPro" id="IPR016032">
    <property type="entry name" value="Sig_transdc_resp-reg_C-effctor"/>
</dbReference>
<dbReference type="InterPro" id="IPR036388">
    <property type="entry name" value="WH-like_DNA-bd_sf"/>
</dbReference>
<dbReference type="PROSITE" id="PS50043">
    <property type="entry name" value="HTH_LUXR_2"/>
    <property type="match status" value="1"/>
</dbReference>
<dbReference type="PROSITE" id="PS00622">
    <property type="entry name" value="HTH_LUXR_1"/>
    <property type="match status" value="1"/>
</dbReference>
<keyword evidence="2 5" id="KW-0238">DNA-binding</keyword>
<dbReference type="InterPro" id="IPR049151">
    <property type="entry name" value="CsgD-like_REC"/>
</dbReference>
<protein>
    <submittedName>
        <fullName evidence="5">Putative DNA-binding response regulator, LuxR family</fullName>
    </submittedName>
</protein>
<dbReference type="InterPro" id="IPR000792">
    <property type="entry name" value="Tscrpt_reg_LuxR_C"/>
</dbReference>
<dbReference type="Gene3D" id="3.40.50.2300">
    <property type="match status" value="1"/>
</dbReference>
<name>A0A445MSR8_9BACT</name>
<reference evidence="5" key="1">
    <citation type="submission" date="2018-01" db="EMBL/GenBank/DDBJ databases">
        <authorList>
            <person name="Regsiter A."/>
            <person name="William W."/>
        </authorList>
    </citation>
    <scope>NUCLEOTIDE SEQUENCE</scope>
    <source>
        <strain evidence="5">TRIP AH-1</strain>
    </source>
</reference>
<dbReference type="CDD" id="cd06170">
    <property type="entry name" value="LuxR_C_like"/>
    <property type="match status" value="1"/>
</dbReference>
<dbReference type="GO" id="GO:0006355">
    <property type="term" value="P:regulation of DNA-templated transcription"/>
    <property type="evidence" value="ECO:0007669"/>
    <property type="project" value="InterPro"/>
</dbReference>